<keyword evidence="2" id="KW-0732">Signal</keyword>
<dbReference type="GO" id="GO:0005886">
    <property type="term" value="C:plasma membrane"/>
    <property type="evidence" value="ECO:0007669"/>
    <property type="project" value="UniProtKB-SubCell"/>
</dbReference>
<dbReference type="OrthoDB" id="9783100at2"/>
<protein>
    <submittedName>
        <fullName evidence="4">NodT family efflux transporter outer membrane factor (OMF) lipoprotein</fullName>
    </submittedName>
</protein>
<feature type="coiled-coil region" evidence="3">
    <location>
        <begin position="392"/>
        <end position="425"/>
    </location>
</feature>
<dbReference type="EMBL" id="RBII01000002">
    <property type="protein sequence ID" value="RKQ69051.1"/>
    <property type="molecule type" value="Genomic_DNA"/>
</dbReference>
<dbReference type="InterPro" id="IPR010131">
    <property type="entry name" value="MdtP/NodT-like"/>
</dbReference>
<evidence type="ECO:0000313" key="4">
    <source>
        <dbReference type="EMBL" id="RKQ69051.1"/>
    </source>
</evidence>
<accession>A0A420WDG5</accession>
<gene>
    <name evidence="4" type="ORF">DES40_1831</name>
</gene>
<keyword evidence="2 4" id="KW-0449">Lipoprotein</keyword>
<keyword evidence="5" id="KW-1185">Reference proteome</keyword>
<dbReference type="PANTHER" id="PTHR30203">
    <property type="entry name" value="OUTER MEMBRANE CATION EFFLUX PROTEIN"/>
    <property type="match status" value="1"/>
</dbReference>
<dbReference type="AlphaFoldDB" id="A0A420WDG5"/>
<dbReference type="Proteomes" id="UP000282211">
    <property type="component" value="Unassembled WGS sequence"/>
</dbReference>
<dbReference type="InterPro" id="IPR003423">
    <property type="entry name" value="OMP_efflux"/>
</dbReference>
<keyword evidence="2" id="KW-1134">Transmembrane beta strand</keyword>
<comment type="caution">
    <text evidence="4">The sequence shown here is derived from an EMBL/GenBank/DDBJ whole genome shotgun (WGS) entry which is preliminary data.</text>
</comment>
<evidence type="ECO:0000256" key="1">
    <source>
        <dbReference type="ARBA" id="ARBA00007613"/>
    </source>
</evidence>
<keyword evidence="3" id="KW-0175">Coiled coil</keyword>
<keyword evidence="2" id="KW-0564">Palmitate</keyword>
<dbReference type="RefSeq" id="WP_121101064.1">
    <property type="nucleotide sequence ID" value="NZ_RBII01000002.1"/>
</dbReference>
<feature type="signal peptide" evidence="2">
    <location>
        <begin position="1"/>
        <end position="28"/>
    </location>
</feature>
<comment type="subcellular location">
    <subcellularLocation>
        <location evidence="2">Cell membrane</location>
        <topology evidence="2">Lipid-anchor</topology>
    </subcellularLocation>
</comment>
<reference evidence="4 5" key="1">
    <citation type="submission" date="2018-10" db="EMBL/GenBank/DDBJ databases">
        <title>Genomic Encyclopedia of Type Strains, Phase IV (KMG-IV): sequencing the most valuable type-strain genomes for metagenomic binning, comparative biology and taxonomic classification.</title>
        <authorList>
            <person name="Goeker M."/>
        </authorList>
    </citation>
    <scope>NUCLEOTIDE SEQUENCE [LARGE SCALE GENOMIC DNA]</scope>
    <source>
        <strain evidence="4 5">DSM 22008</strain>
    </source>
</reference>
<organism evidence="4 5">
    <name type="scientific">Litorimonas taeanensis</name>
    <dbReference type="NCBI Taxonomy" id="568099"/>
    <lineage>
        <taxon>Bacteria</taxon>
        <taxon>Pseudomonadati</taxon>
        <taxon>Pseudomonadota</taxon>
        <taxon>Alphaproteobacteria</taxon>
        <taxon>Maricaulales</taxon>
        <taxon>Robiginitomaculaceae</taxon>
    </lineage>
</organism>
<evidence type="ECO:0000256" key="2">
    <source>
        <dbReference type="RuleBase" id="RU362097"/>
    </source>
</evidence>
<comment type="similarity">
    <text evidence="1 2">Belongs to the outer membrane factor (OMF) (TC 1.B.17) family.</text>
</comment>
<evidence type="ECO:0000256" key="3">
    <source>
        <dbReference type="SAM" id="Coils"/>
    </source>
</evidence>
<dbReference type="PANTHER" id="PTHR30203:SF29">
    <property type="entry name" value="PROTEIN CYAE"/>
    <property type="match status" value="1"/>
</dbReference>
<keyword evidence="2" id="KW-0812">Transmembrane</keyword>
<dbReference type="Pfam" id="PF02321">
    <property type="entry name" value="OEP"/>
    <property type="match status" value="2"/>
</dbReference>
<proteinExistence type="inferred from homology"/>
<dbReference type="PROSITE" id="PS51257">
    <property type="entry name" value="PROKAR_LIPOPROTEIN"/>
    <property type="match status" value="1"/>
</dbReference>
<sequence>MSICKKAMRCVPASRSLLLGVAVISLSACQTIRDLGPDATIIDSKAEIPVQPDWVEPAPDALPSTDWVADFNSKELSLLVDTALEQNTTIGQSLAQLDGALSRIRTSRADLMPNLNFGSTITRSSGGNDFNTDSTSYSLGLNSGWEVDLFGRLRDQVRAAEMGAAASSADLAAARLSIAGQVGQSWFNAIQGDLLVDLSRRDIETQERALRLTQRRFDNGLAGSSDVRLARSSVANAEAVLATRLQNRDVTIRGLKVLLRQYPDSVMDIPNDFPELPVLTGAANPAYLLQKRPDILAAERRIAEAGLNVDVARKSLYPQLNLSGSLTEQALSSANDFDILDLFDLKGIAQRLTAQLTAPLFQGGRIKAQIDGQEAVLRQRVESYVGTVLTAYQEVENALDAEERLAEREDALRESLYEAQKAEERLESRYIEGLATILQLLDAQSRRLNAEGQLIGARAERLNNRVRMNVAIGGGEYGAEVPATDIESDEGLIGKLLSSNQG</sequence>
<name>A0A420WDG5_9PROT</name>
<keyword evidence="2" id="KW-0472">Membrane</keyword>
<feature type="chain" id="PRO_5018815553" evidence="2">
    <location>
        <begin position="29"/>
        <end position="502"/>
    </location>
</feature>
<dbReference type="Gene3D" id="2.20.200.10">
    <property type="entry name" value="Outer membrane efflux proteins (OEP)"/>
    <property type="match status" value="1"/>
</dbReference>
<evidence type="ECO:0000313" key="5">
    <source>
        <dbReference type="Proteomes" id="UP000282211"/>
    </source>
</evidence>
<dbReference type="GO" id="GO:0015562">
    <property type="term" value="F:efflux transmembrane transporter activity"/>
    <property type="evidence" value="ECO:0007669"/>
    <property type="project" value="InterPro"/>
</dbReference>
<dbReference type="NCBIfam" id="TIGR01845">
    <property type="entry name" value="outer_NodT"/>
    <property type="match status" value="1"/>
</dbReference>
<dbReference type="InParanoid" id="A0A420WDG5"/>
<dbReference type="SUPFAM" id="SSF56954">
    <property type="entry name" value="Outer membrane efflux proteins (OEP)"/>
    <property type="match status" value="1"/>
</dbReference>
<dbReference type="Gene3D" id="1.20.1600.10">
    <property type="entry name" value="Outer membrane efflux proteins (OEP)"/>
    <property type="match status" value="1"/>
</dbReference>